<keyword evidence="6" id="KW-0418">Kinase</keyword>
<protein>
    <recommendedName>
        <fullName evidence="3">histidine kinase</fullName>
        <ecNumber evidence="3">2.7.13.3</ecNumber>
    </recommendedName>
</protein>
<evidence type="ECO:0000313" key="11">
    <source>
        <dbReference type="EMBL" id="RZQ53309.1"/>
    </source>
</evidence>
<gene>
    <name evidence="11" type="ORF">C1E23_09525</name>
</gene>
<evidence type="ECO:0000256" key="4">
    <source>
        <dbReference type="ARBA" id="ARBA00022553"/>
    </source>
</evidence>
<evidence type="ECO:0000256" key="1">
    <source>
        <dbReference type="ARBA" id="ARBA00000085"/>
    </source>
</evidence>
<feature type="domain" description="HAMP" evidence="10">
    <location>
        <begin position="181"/>
        <end position="236"/>
    </location>
</feature>
<dbReference type="CDD" id="cd06225">
    <property type="entry name" value="HAMP"/>
    <property type="match status" value="1"/>
</dbReference>
<dbReference type="SMART" id="SM00304">
    <property type="entry name" value="HAMP"/>
    <property type="match status" value="1"/>
</dbReference>
<evidence type="ECO:0000259" key="10">
    <source>
        <dbReference type="PROSITE" id="PS50885"/>
    </source>
</evidence>
<dbReference type="GO" id="GO:0000155">
    <property type="term" value="F:phosphorelay sensor kinase activity"/>
    <property type="evidence" value="ECO:0007669"/>
    <property type="project" value="InterPro"/>
</dbReference>
<name>A0A4Q7IP22_9GAMM</name>
<keyword evidence="4" id="KW-0597">Phosphoprotein</keyword>
<dbReference type="Gene3D" id="6.10.340.10">
    <property type="match status" value="1"/>
</dbReference>
<dbReference type="SUPFAM" id="SSF158472">
    <property type="entry name" value="HAMP domain-like"/>
    <property type="match status" value="1"/>
</dbReference>
<dbReference type="Gene3D" id="1.10.287.130">
    <property type="match status" value="1"/>
</dbReference>
<evidence type="ECO:0000256" key="8">
    <source>
        <dbReference type="SAM" id="Phobius"/>
    </source>
</evidence>
<organism evidence="11 12">
    <name type="scientific">Pseudoalteromonas phenolica</name>
    <dbReference type="NCBI Taxonomy" id="161398"/>
    <lineage>
        <taxon>Bacteria</taxon>
        <taxon>Pseudomonadati</taxon>
        <taxon>Pseudomonadota</taxon>
        <taxon>Gammaproteobacteria</taxon>
        <taxon>Alteromonadales</taxon>
        <taxon>Pseudoalteromonadaceae</taxon>
        <taxon>Pseudoalteromonas</taxon>
    </lineage>
</organism>
<reference evidence="11 12" key="1">
    <citation type="submission" date="2018-01" db="EMBL/GenBank/DDBJ databases">
        <title>Co-occurrence of chitin degradation, pigmentation and bioactivity in marine Pseudoalteromonas.</title>
        <authorList>
            <person name="Paulsen S."/>
            <person name="Gram L."/>
            <person name="Machado H."/>
        </authorList>
    </citation>
    <scope>NUCLEOTIDE SEQUENCE [LARGE SCALE GENOMIC DNA]</scope>
    <source>
        <strain evidence="11 12">S3898</strain>
    </source>
</reference>
<comment type="subcellular location">
    <subcellularLocation>
        <location evidence="2">Membrane</location>
    </subcellularLocation>
</comment>
<comment type="caution">
    <text evidence="11">The sequence shown here is derived from an EMBL/GenBank/DDBJ whole genome shotgun (WGS) entry which is preliminary data.</text>
</comment>
<dbReference type="InterPro" id="IPR003660">
    <property type="entry name" value="HAMP_dom"/>
</dbReference>
<dbReference type="SUPFAM" id="SSF55874">
    <property type="entry name" value="ATPase domain of HSP90 chaperone/DNA topoisomerase II/histidine kinase"/>
    <property type="match status" value="1"/>
</dbReference>
<evidence type="ECO:0000313" key="12">
    <source>
        <dbReference type="Proteomes" id="UP000291338"/>
    </source>
</evidence>
<evidence type="ECO:0000256" key="2">
    <source>
        <dbReference type="ARBA" id="ARBA00004370"/>
    </source>
</evidence>
<evidence type="ECO:0000259" key="9">
    <source>
        <dbReference type="PROSITE" id="PS50109"/>
    </source>
</evidence>
<dbReference type="CDD" id="cd00075">
    <property type="entry name" value="HATPase"/>
    <property type="match status" value="1"/>
</dbReference>
<dbReference type="Gene3D" id="3.30.565.10">
    <property type="entry name" value="Histidine kinase-like ATPase, C-terminal domain"/>
    <property type="match status" value="1"/>
</dbReference>
<feature type="transmembrane region" description="Helical" evidence="8">
    <location>
        <begin position="157"/>
        <end position="183"/>
    </location>
</feature>
<dbReference type="InterPro" id="IPR004358">
    <property type="entry name" value="Sig_transdc_His_kin-like_C"/>
</dbReference>
<dbReference type="SMART" id="SM00387">
    <property type="entry name" value="HATPase_c"/>
    <property type="match status" value="1"/>
</dbReference>
<dbReference type="PROSITE" id="PS50885">
    <property type="entry name" value="HAMP"/>
    <property type="match status" value="1"/>
</dbReference>
<proteinExistence type="predicted"/>
<evidence type="ECO:0000256" key="7">
    <source>
        <dbReference type="SAM" id="Coils"/>
    </source>
</evidence>
<dbReference type="PRINTS" id="PR00344">
    <property type="entry name" value="BCTRLSENSOR"/>
</dbReference>
<dbReference type="CDD" id="cd00082">
    <property type="entry name" value="HisKA"/>
    <property type="match status" value="1"/>
</dbReference>
<dbReference type="Pfam" id="PF02518">
    <property type="entry name" value="HATPase_c"/>
    <property type="match status" value="1"/>
</dbReference>
<keyword evidence="7" id="KW-0175">Coiled coil</keyword>
<sequence>MLLCDYWELKLVRSLSIKLLAIVLTVYFILAILVTAVHVYIEYLHAQNEVYRVVEASQNNFKHKLAFDLVNEDYEQLKISAKSILGLPHISGVVITSGQTDNIVSVGTISNDTGQEDNFISHSFPLLNTSKNTTTEIGTITFYSNKDFIINNVQHSLFLLLVNAAINIAAVFILISVAFKLLLSTPLKKLTTQVSKINPSDLDSSTITVARNHEDELGTLQKALNAMISKTSETINSLDAANKNLEYTIEEKTDELNKTIAQLNEQHSKLEDEIDVRQKSEKELECSLGNLQNAQSKLIESEKELEKSLNDLQIAQSQLIESEKMAALGRLVAGVAHEINTPVGLSLTGISHFQTTVQEIARLFEEGELEESDFTRFINESQELSTTIQNSLQRAADLIRSFKLVAVDQSAEQIRQFDIIQYLNETMMSLKNKLKQSKVVFVVNTQSDPLIINNYPGSWAQIFTNFIQNTLIHAYDVQSEGKVELNFYTKDSRLIFEFIDDGKGMSTESIDKIFEPFYTTNRANGGSGLGMNVVFNIVQQKMFGTISVESQINEGTKFVINVPIDIQSKLEGDENGLI</sequence>
<dbReference type="Proteomes" id="UP000291338">
    <property type="component" value="Unassembled WGS sequence"/>
</dbReference>
<evidence type="ECO:0000256" key="5">
    <source>
        <dbReference type="ARBA" id="ARBA00022679"/>
    </source>
</evidence>
<feature type="transmembrane region" description="Helical" evidence="8">
    <location>
        <begin position="19"/>
        <end position="41"/>
    </location>
</feature>
<evidence type="ECO:0000256" key="6">
    <source>
        <dbReference type="ARBA" id="ARBA00022777"/>
    </source>
</evidence>
<keyword evidence="8" id="KW-1133">Transmembrane helix</keyword>
<dbReference type="InterPro" id="IPR005467">
    <property type="entry name" value="His_kinase_dom"/>
</dbReference>
<keyword evidence="8" id="KW-0812">Transmembrane</keyword>
<keyword evidence="8" id="KW-0472">Membrane</keyword>
<dbReference type="PROSITE" id="PS50109">
    <property type="entry name" value="HIS_KIN"/>
    <property type="match status" value="1"/>
</dbReference>
<dbReference type="EMBL" id="PPSX01000030">
    <property type="protein sequence ID" value="RZQ53309.1"/>
    <property type="molecule type" value="Genomic_DNA"/>
</dbReference>
<accession>A0A4Q7IP22</accession>
<dbReference type="EC" id="2.7.13.3" evidence="3"/>
<feature type="coiled-coil region" evidence="7">
    <location>
        <begin position="210"/>
        <end position="318"/>
    </location>
</feature>
<dbReference type="InterPro" id="IPR036890">
    <property type="entry name" value="HATPase_C_sf"/>
</dbReference>
<keyword evidence="5" id="KW-0808">Transferase</keyword>
<dbReference type="InterPro" id="IPR003594">
    <property type="entry name" value="HATPase_dom"/>
</dbReference>
<dbReference type="InterPro" id="IPR003661">
    <property type="entry name" value="HisK_dim/P_dom"/>
</dbReference>
<comment type="catalytic activity">
    <reaction evidence="1">
        <text>ATP + protein L-histidine = ADP + protein N-phospho-L-histidine.</text>
        <dbReference type="EC" id="2.7.13.3"/>
    </reaction>
</comment>
<dbReference type="PANTHER" id="PTHR43065">
    <property type="entry name" value="SENSOR HISTIDINE KINASE"/>
    <property type="match status" value="1"/>
</dbReference>
<evidence type="ECO:0000256" key="3">
    <source>
        <dbReference type="ARBA" id="ARBA00012438"/>
    </source>
</evidence>
<dbReference type="AlphaFoldDB" id="A0A4Q7IP22"/>
<feature type="domain" description="Histidine kinase" evidence="9">
    <location>
        <begin position="334"/>
        <end position="566"/>
    </location>
</feature>
<dbReference type="GO" id="GO:0016020">
    <property type="term" value="C:membrane"/>
    <property type="evidence" value="ECO:0007669"/>
    <property type="project" value="UniProtKB-SubCell"/>
</dbReference>